<name>A0AAD7RTI8_9TELE</name>
<feature type="compositionally biased region" description="Basic residues" evidence="1">
    <location>
        <begin position="44"/>
        <end position="54"/>
    </location>
</feature>
<comment type="caution">
    <text evidence="2">The sequence shown here is derived from an EMBL/GenBank/DDBJ whole genome shotgun (WGS) entry which is preliminary data.</text>
</comment>
<feature type="region of interest" description="Disordered" evidence="1">
    <location>
        <begin position="38"/>
        <end position="69"/>
    </location>
</feature>
<protein>
    <submittedName>
        <fullName evidence="2">Uncharacterized protein</fullName>
    </submittedName>
</protein>
<organism evidence="2 3">
    <name type="scientific">Aldrovandia affinis</name>
    <dbReference type="NCBI Taxonomy" id="143900"/>
    <lineage>
        <taxon>Eukaryota</taxon>
        <taxon>Metazoa</taxon>
        <taxon>Chordata</taxon>
        <taxon>Craniata</taxon>
        <taxon>Vertebrata</taxon>
        <taxon>Euteleostomi</taxon>
        <taxon>Actinopterygii</taxon>
        <taxon>Neopterygii</taxon>
        <taxon>Teleostei</taxon>
        <taxon>Notacanthiformes</taxon>
        <taxon>Halosauridae</taxon>
        <taxon>Aldrovandia</taxon>
    </lineage>
</organism>
<dbReference type="AlphaFoldDB" id="A0AAD7RTI8"/>
<reference evidence="2" key="1">
    <citation type="journal article" date="2023" name="Science">
        <title>Genome structures resolve the early diversification of teleost fishes.</title>
        <authorList>
            <person name="Parey E."/>
            <person name="Louis A."/>
            <person name="Montfort J."/>
            <person name="Bouchez O."/>
            <person name="Roques C."/>
            <person name="Iampietro C."/>
            <person name="Lluch J."/>
            <person name="Castinel A."/>
            <person name="Donnadieu C."/>
            <person name="Desvignes T."/>
            <person name="Floi Bucao C."/>
            <person name="Jouanno E."/>
            <person name="Wen M."/>
            <person name="Mejri S."/>
            <person name="Dirks R."/>
            <person name="Jansen H."/>
            <person name="Henkel C."/>
            <person name="Chen W.J."/>
            <person name="Zahm M."/>
            <person name="Cabau C."/>
            <person name="Klopp C."/>
            <person name="Thompson A.W."/>
            <person name="Robinson-Rechavi M."/>
            <person name="Braasch I."/>
            <person name="Lecointre G."/>
            <person name="Bobe J."/>
            <person name="Postlethwait J.H."/>
            <person name="Berthelot C."/>
            <person name="Roest Crollius H."/>
            <person name="Guiguen Y."/>
        </authorList>
    </citation>
    <scope>NUCLEOTIDE SEQUENCE</scope>
    <source>
        <strain evidence="2">NC1722</strain>
    </source>
</reference>
<evidence type="ECO:0000313" key="3">
    <source>
        <dbReference type="Proteomes" id="UP001221898"/>
    </source>
</evidence>
<evidence type="ECO:0000256" key="1">
    <source>
        <dbReference type="SAM" id="MobiDB-lite"/>
    </source>
</evidence>
<proteinExistence type="predicted"/>
<gene>
    <name evidence="2" type="ORF">AAFF_G00111230</name>
</gene>
<dbReference type="EMBL" id="JAINUG010000174">
    <property type="protein sequence ID" value="KAJ8390109.1"/>
    <property type="molecule type" value="Genomic_DNA"/>
</dbReference>
<keyword evidence="3" id="KW-1185">Reference proteome</keyword>
<sequence length="78" mass="8947">MVESDRKQVGPVIQSPWFADSPEPERLEMKCRRTLLAERAQRPSLRKGHLRAGRGRSLAPPQDQPRPVDFHCQFTPCP</sequence>
<evidence type="ECO:0000313" key="2">
    <source>
        <dbReference type="EMBL" id="KAJ8390109.1"/>
    </source>
</evidence>
<dbReference type="Proteomes" id="UP001221898">
    <property type="component" value="Unassembled WGS sequence"/>
</dbReference>
<feature type="region of interest" description="Disordered" evidence="1">
    <location>
        <begin position="1"/>
        <end position="20"/>
    </location>
</feature>
<accession>A0AAD7RTI8</accession>